<name>A0ABS1HE06_9BACT</name>
<protein>
    <submittedName>
        <fullName evidence="1">Uncharacterized protein</fullName>
    </submittedName>
</protein>
<dbReference type="EMBL" id="JAENRR010000001">
    <property type="protein sequence ID" value="MBK3515851.1"/>
    <property type="molecule type" value="Genomic_DNA"/>
</dbReference>
<comment type="caution">
    <text evidence="1">The sequence shown here is derived from an EMBL/GenBank/DDBJ whole genome shotgun (WGS) entry which is preliminary data.</text>
</comment>
<reference evidence="1 2" key="1">
    <citation type="submission" date="2021-01" db="EMBL/GenBank/DDBJ databases">
        <title>Carboxyliciviraga sp.nov., isolated from coastal sediments.</title>
        <authorList>
            <person name="Lu D."/>
            <person name="Zhang T."/>
        </authorList>
    </citation>
    <scope>NUCLEOTIDE SEQUENCE [LARGE SCALE GENOMIC DNA]</scope>
    <source>
        <strain evidence="1 2">N1Y132</strain>
    </source>
</reference>
<evidence type="ECO:0000313" key="2">
    <source>
        <dbReference type="Proteomes" id="UP000605676"/>
    </source>
</evidence>
<sequence>MKNNHTTSIPSDVLEQAVAKLNEVNALMKNYMITLTKEERISLPKMGEKTLAFVVNSHEYSQQRPELRPSYATQEDFDIDVADATGLLPIESLLRKMASQINDTAMLAGSEAYTQALLFYNNAKMASKNNVPGAKEIYDDLRTRFPGRRKKQETID</sequence>
<accession>A0ABS1HE06</accession>
<evidence type="ECO:0000313" key="1">
    <source>
        <dbReference type="EMBL" id="MBK3515851.1"/>
    </source>
</evidence>
<organism evidence="1 2">
    <name type="scientific">Carboxylicivirga marina</name>
    <dbReference type="NCBI Taxonomy" id="2800988"/>
    <lineage>
        <taxon>Bacteria</taxon>
        <taxon>Pseudomonadati</taxon>
        <taxon>Bacteroidota</taxon>
        <taxon>Bacteroidia</taxon>
        <taxon>Marinilabiliales</taxon>
        <taxon>Marinilabiliaceae</taxon>
        <taxon>Carboxylicivirga</taxon>
    </lineage>
</organism>
<gene>
    <name evidence="1" type="ORF">JIV24_00765</name>
</gene>
<dbReference type="RefSeq" id="WP_200463078.1">
    <property type="nucleotide sequence ID" value="NZ_JAENRR010000001.1"/>
</dbReference>
<dbReference type="Proteomes" id="UP000605676">
    <property type="component" value="Unassembled WGS sequence"/>
</dbReference>
<keyword evidence="2" id="KW-1185">Reference proteome</keyword>
<proteinExistence type="predicted"/>